<name>A0A376TM62_ECOLX</name>
<sequence length="141" mass="16100">MEKCTWRDALVSRVIEVESSRDSISERCDKDDKLKLFEFKESQQPKNVHSLMVKIEGNPDLFPSLELGELGELGELDELCADSLKDNIRADALEELLAKWPSKQLAEWVSNGILSEEDDENTKAWLDNTVKVCKERCVDTK</sequence>
<evidence type="ECO:0000313" key="1">
    <source>
        <dbReference type="EMBL" id="STI78197.1"/>
    </source>
</evidence>
<accession>A0A376TM62</accession>
<organism evidence="1 2">
    <name type="scientific">Escherichia coli</name>
    <dbReference type="NCBI Taxonomy" id="562"/>
    <lineage>
        <taxon>Bacteria</taxon>
        <taxon>Pseudomonadati</taxon>
        <taxon>Pseudomonadota</taxon>
        <taxon>Gammaproteobacteria</taxon>
        <taxon>Enterobacterales</taxon>
        <taxon>Enterobacteriaceae</taxon>
        <taxon>Escherichia</taxon>
    </lineage>
</organism>
<protein>
    <submittedName>
        <fullName evidence="1">Uncharacterized protein</fullName>
    </submittedName>
</protein>
<gene>
    <name evidence="1" type="ORF">NCTC8985_03518</name>
</gene>
<dbReference type="AlphaFoldDB" id="A0A376TM62"/>
<proteinExistence type="predicted"/>
<dbReference type="Proteomes" id="UP000254405">
    <property type="component" value="Unassembled WGS sequence"/>
</dbReference>
<evidence type="ECO:0000313" key="2">
    <source>
        <dbReference type="Proteomes" id="UP000254405"/>
    </source>
</evidence>
<dbReference type="EMBL" id="UGCO01000001">
    <property type="protein sequence ID" value="STI78197.1"/>
    <property type="molecule type" value="Genomic_DNA"/>
</dbReference>
<reference evidence="1 2" key="1">
    <citation type="submission" date="2018-06" db="EMBL/GenBank/DDBJ databases">
        <authorList>
            <consortium name="Pathogen Informatics"/>
            <person name="Doyle S."/>
        </authorList>
    </citation>
    <scope>NUCLEOTIDE SEQUENCE [LARGE SCALE GENOMIC DNA]</scope>
    <source>
        <strain evidence="1 2">NCTC8985</strain>
    </source>
</reference>